<evidence type="ECO:0000256" key="1">
    <source>
        <dbReference type="SAM" id="MobiDB-lite"/>
    </source>
</evidence>
<sequence>MPSCPLSFISETSPETSTSSNPSAFPYITPSFSPAPSPSASAPIGDRSSPLSIILLVVGGLVFLILCTFEIEFIRRRRKRIRKFAAERSLADFDVQPFISPIGVPVVSPAKRGTREARALPPRNQQVTKPRISPHLIAIAGCSQWGFAPAFGIQYPRNRRETDGDPFAYEESESGTVVLLPEYDQVFGNGNENGGETHGS</sequence>
<dbReference type="AlphaFoldDB" id="A0A8H5CUM2"/>
<keyword evidence="2" id="KW-1133">Transmembrane helix</keyword>
<evidence type="ECO:0000313" key="4">
    <source>
        <dbReference type="Proteomes" id="UP000559256"/>
    </source>
</evidence>
<gene>
    <name evidence="3" type="ORF">D9758_010901</name>
</gene>
<accession>A0A8H5CUM2</accession>
<feature type="compositionally biased region" description="Low complexity" evidence="1">
    <location>
        <begin position="10"/>
        <end position="23"/>
    </location>
</feature>
<name>A0A8H5CUM2_9AGAR</name>
<keyword evidence="2" id="KW-0472">Membrane</keyword>
<comment type="caution">
    <text evidence="3">The sequence shown here is derived from an EMBL/GenBank/DDBJ whole genome shotgun (WGS) entry which is preliminary data.</text>
</comment>
<feature type="region of interest" description="Disordered" evidence="1">
    <location>
        <begin position="1"/>
        <end position="23"/>
    </location>
</feature>
<dbReference type="Gene3D" id="1.20.5.100">
    <property type="entry name" value="Cytochrome c1, transmembrane anchor, C-terminal"/>
    <property type="match status" value="1"/>
</dbReference>
<dbReference type="EMBL" id="JAACJM010000086">
    <property type="protein sequence ID" value="KAF5348366.1"/>
    <property type="molecule type" value="Genomic_DNA"/>
</dbReference>
<reference evidence="3 4" key="1">
    <citation type="journal article" date="2020" name="ISME J.">
        <title>Uncovering the hidden diversity of litter-decomposition mechanisms in mushroom-forming fungi.</title>
        <authorList>
            <person name="Floudas D."/>
            <person name="Bentzer J."/>
            <person name="Ahren D."/>
            <person name="Johansson T."/>
            <person name="Persson P."/>
            <person name="Tunlid A."/>
        </authorList>
    </citation>
    <scope>NUCLEOTIDE SEQUENCE [LARGE SCALE GENOMIC DNA]</scope>
    <source>
        <strain evidence="3 4">CBS 291.85</strain>
    </source>
</reference>
<proteinExistence type="predicted"/>
<organism evidence="3 4">
    <name type="scientific">Tetrapyrgos nigripes</name>
    <dbReference type="NCBI Taxonomy" id="182062"/>
    <lineage>
        <taxon>Eukaryota</taxon>
        <taxon>Fungi</taxon>
        <taxon>Dikarya</taxon>
        <taxon>Basidiomycota</taxon>
        <taxon>Agaricomycotina</taxon>
        <taxon>Agaricomycetes</taxon>
        <taxon>Agaricomycetidae</taxon>
        <taxon>Agaricales</taxon>
        <taxon>Marasmiineae</taxon>
        <taxon>Marasmiaceae</taxon>
        <taxon>Tetrapyrgos</taxon>
    </lineage>
</organism>
<keyword evidence="4" id="KW-1185">Reference proteome</keyword>
<feature type="transmembrane region" description="Helical" evidence="2">
    <location>
        <begin position="53"/>
        <end position="74"/>
    </location>
</feature>
<protein>
    <submittedName>
        <fullName evidence="3">Uncharacterized protein</fullName>
    </submittedName>
</protein>
<dbReference type="Proteomes" id="UP000559256">
    <property type="component" value="Unassembled WGS sequence"/>
</dbReference>
<evidence type="ECO:0000256" key="2">
    <source>
        <dbReference type="SAM" id="Phobius"/>
    </source>
</evidence>
<evidence type="ECO:0000313" key="3">
    <source>
        <dbReference type="EMBL" id="KAF5348366.1"/>
    </source>
</evidence>
<keyword evidence="2" id="KW-0812">Transmembrane</keyword>